<keyword evidence="3" id="KW-0687">Ribonucleoprotein</keyword>
<dbReference type="AlphaFoldDB" id="A0A0L0DPF2"/>
<dbReference type="PANTHER" id="PTHR23413:SF1">
    <property type="entry name" value="RIBOSOMAL PROTEIN L32"/>
    <property type="match status" value="1"/>
</dbReference>
<evidence type="ECO:0000313" key="4">
    <source>
        <dbReference type="EMBL" id="KNC53303.1"/>
    </source>
</evidence>
<name>A0A0L0DPF2_THETB</name>
<evidence type="ECO:0000256" key="2">
    <source>
        <dbReference type="ARBA" id="ARBA00022980"/>
    </source>
</evidence>
<dbReference type="Pfam" id="PF01655">
    <property type="entry name" value="Ribosomal_L32e"/>
    <property type="match status" value="1"/>
</dbReference>
<organism evidence="4 5">
    <name type="scientific">Thecamonas trahens ATCC 50062</name>
    <dbReference type="NCBI Taxonomy" id="461836"/>
    <lineage>
        <taxon>Eukaryota</taxon>
        <taxon>Apusozoa</taxon>
        <taxon>Apusomonadida</taxon>
        <taxon>Apusomonadidae</taxon>
        <taxon>Thecamonas</taxon>
    </lineage>
</organism>
<dbReference type="Proteomes" id="UP000054408">
    <property type="component" value="Unassembled WGS sequence"/>
</dbReference>
<dbReference type="PANTHER" id="PTHR23413">
    <property type="entry name" value="60S RIBOSOMAL PROTEIN L32 AND DNA-DIRECTED RNA POLYMERASE II, SUBUNIT N"/>
    <property type="match status" value="1"/>
</dbReference>
<accession>A0A0L0DPF2</accession>
<dbReference type="InterPro" id="IPR036351">
    <property type="entry name" value="Ribosomal_eL32_sf"/>
</dbReference>
<dbReference type="STRING" id="461836.A0A0L0DPF2"/>
<dbReference type="SMART" id="SM01393">
    <property type="entry name" value="Ribosomal_L32e"/>
    <property type="match status" value="1"/>
</dbReference>
<dbReference type="GeneID" id="25567406"/>
<dbReference type="EMBL" id="GL349480">
    <property type="protein sequence ID" value="KNC53303.1"/>
    <property type="molecule type" value="Genomic_DNA"/>
</dbReference>
<protein>
    <submittedName>
        <fullName evidence="4">50S ribosomal protein L32</fullName>
    </submittedName>
</protein>
<dbReference type="RefSeq" id="XP_013754564.1">
    <property type="nucleotide sequence ID" value="XM_013899110.1"/>
</dbReference>
<proteinExistence type="inferred from homology"/>
<dbReference type="GO" id="GO:0003735">
    <property type="term" value="F:structural constituent of ribosome"/>
    <property type="evidence" value="ECO:0007669"/>
    <property type="project" value="InterPro"/>
</dbReference>
<gene>
    <name evidence="4" type="ORF">AMSG_08797</name>
</gene>
<dbReference type="SUPFAM" id="SSF52042">
    <property type="entry name" value="Ribosomal protein L32e"/>
    <property type="match status" value="1"/>
</dbReference>
<evidence type="ECO:0000256" key="3">
    <source>
        <dbReference type="ARBA" id="ARBA00023274"/>
    </source>
</evidence>
<keyword evidence="5" id="KW-1185">Reference proteome</keyword>
<reference evidence="4 5" key="1">
    <citation type="submission" date="2010-05" db="EMBL/GenBank/DDBJ databases">
        <title>The Genome Sequence of Thecamonas trahens ATCC 50062.</title>
        <authorList>
            <consortium name="The Broad Institute Genome Sequencing Platform"/>
            <person name="Russ C."/>
            <person name="Cuomo C."/>
            <person name="Shea T."/>
            <person name="Young S.K."/>
            <person name="Zeng Q."/>
            <person name="Koehrsen M."/>
            <person name="Haas B."/>
            <person name="Borodovsky M."/>
            <person name="Guigo R."/>
            <person name="Alvarado L."/>
            <person name="Berlin A."/>
            <person name="Bochicchio J."/>
            <person name="Borenstein D."/>
            <person name="Chapman S."/>
            <person name="Chen Z."/>
            <person name="Freedman E."/>
            <person name="Gellesch M."/>
            <person name="Goldberg J."/>
            <person name="Griggs A."/>
            <person name="Gujja S."/>
            <person name="Heilman E."/>
            <person name="Heiman D."/>
            <person name="Hepburn T."/>
            <person name="Howarth C."/>
            <person name="Jen D."/>
            <person name="Larson L."/>
            <person name="Mehta T."/>
            <person name="Park D."/>
            <person name="Pearson M."/>
            <person name="Roberts A."/>
            <person name="Saif S."/>
            <person name="Shenoy N."/>
            <person name="Sisk P."/>
            <person name="Stolte C."/>
            <person name="Sykes S."/>
            <person name="Thomson T."/>
            <person name="Walk T."/>
            <person name="White J."/>
            <person name="Yandava C."/>
            <person name="Burger G."/>
            <person name="Gray M.W."/>
            <person name="Holland P.W.H."/>
            <person name="King N."/>
            <person name="Lang F.B.F."/>
            <person name="Roger A.J."/>
            <person name="Ruiz-Trillo I."/>
            <person name="Lander E."/>
            <person name="Nusbaum C."/>
        </authorList>
    </citation>
    <scope>NUCLEOTIDE SEQUENCE [LARGE SCALE GENOMIC DNA]</scope>
    <source>
        <strain evidence="4 5">ATCC 50062</strain>
    </source>
</reference>
<dbReference type="GO" id="GO:0022625">
    <property type="term" value="C:cytosolic large ribosomal subunit"/>
    <property type="evidence" value="ECO:0007669"/>
    <property type="project" value="TreeGrafter"/>
</dbReference>
<keyword evidence="2 4" id="KW-0689">Ribosomal protein</keyword>
<dbReference type="GO" id="GO:0006412">
    <property type="term" value="P:translation"/>
    <property type="evidence" value="ECO:0007669"/>
    <property type="project" value="InterPro"/>
</dbReference>
<dbReference type="OMA" id="HPSGYEE"/>
<dbReference type="OrthoDB" id="268693at2759"/>
<dbReference type="CDD" id="cd00513">
    <property type="entry name" value="Ribosomal_L32_L32e"/>
    <property type="match status" value="1"/>
</dbReference>
<dbReference type="eggNOG" id="KOG0878">
    <property type="taxonomic scope" value="Eukaryota"/>
</dbReference>
<comment type="similarity">
    <text evidence="1">Belongs to the eukaryotic ribosomal protein eL32 family.</text>
</comment>
<evidence type="ECO:0000256" key="1">
    <source>
        <dbReference type="ARBA" id="ARBA00008431"/>
    </source>
</evidence>
<dbReference type="InterPro" id="IPR001515">
    <property type="entry name" value="Ribosomal_eL32"/>
</dbReference>
<sequence>MVKALPYQKKKVVKRSKKFTRHQSGIVFGPSNGRYSVKPSWRKPKGIDGRVRRRFRGALPMPNIGYGTDKVTRNRDPNGFYRFNVRNVADLDVLLMQHRKFAGEICKSVSARKRRAIVKRAQQLDIKLTNAHARLRQEEDE</sequence>
<evidence type="ECO:0000313" key="5">
    <source>
        <dbReference type="Proteomes" id="UP000054408"/>
    </source>
</evidence>